<dbReference type="EMBL" id="CADCTP010000329">
    <property type="protein sequence ID" value="CAA9281418.1"/>
    <property type="molecule type" value="Genomic_DNA"/>
</dbReference>
<dbReference type="AlphaFoldDB" id="A0A6J4JLA7"/>
<gene>
    <name evidence="2" type="ORF">AVDCRST_MAG41-3647</name>
</gene>
<accession>A0A6J4JLA7</accession>
<evidence type="ECO:0000313" key="2">
    <source>
        <dbReference type="EMBL" id="CAA9281418.1"/>
    </source>
</evidence>
<evidence type="ECO:0000256" key="1">
    <source>
        <dbReference type="SAM" id="MobiDB-lite"/>
    </source>
</evidence>
<sequence length="42" mass="4373">MRPGPGADGTTRSSSGCGGMGVSLGRRGRRVTSSRVIRPRSR</sequence>
<name>A0A6J4JLA7_9ACTN</name>
<reference evidence="2" key="1">
    <citation type="submission" date="2020-02" db="EMBL/GenBank/DDBJ databases">
        <authorList>
            <person name="Meier V. D."/>
        </authorList>
    </citation>
    <scope>NUCLEOTIDE SEQUENCE</scope>
    <source>
        <strain evidence="2">AVDCRST_MAG41</strain>
    </source>
</reference>
<feature type="compositionally biased region" description="Basic residues" evidence="1">
    <location>
        <begin position="26"/>
        <end position="42"/>
    </location>
</feature>
<proteinExistence type="predicted"/>
<feature type="region of interest" description="Disordered" evidence="1">
    <location>
        <begin position="1"/>
        <end position="42"/>
    </location>
</feature>
<protein>
    <submittedName>
        <fullName evidence="2">Uncharacterized protein</fullName>
    </submittedName>
</protein>
<organism evidence="2">
    <name type="scientific">uncultured Mycobacteriales bacterium</name>
    <dbReference type="NCBI Taxonomy" id="581187"/>
    <lineage>
        <taxon>Bacteria</taxon>
        <taxon>Bacillati</taxon>
        <taxon>Actinomycetota</taxon>
        <taxon>Actinomycetes</taxon>
        <taxon>Mycobacteriales</taxon>
        <taxon>environmental samples</taxon>
    </lineage>
</organism>